<dbReference type="InterPro" id="IPR023195">
    <property type="entry name" value="Nict_dMeBzImd_PRibTrfase_N"/>
</dbReference>
<dbReference type="EMBL" id="JAXIVU010000004">
    <property type="protein sequence ID" value="MDY7218809.1"/>
    <property type="molecule type" value="Genomic_DNA"/>
</dbReference>
<evidence type="ECO:0000256" key="9">
    <source>
        <dbReference type="ARBA" id="ARBA00047340"/>
    </source>
</evidence>
<dbReference type="InterPro" id="IPR003200">
    <property type="entry name" value="Nict_dMeBzImd_PRibTrfase"/>
</dbReference>
<dbReference type="InterPro" id="IPR036087">
    <property type="entry name" value="Nict_dMeBzImd_PRibTrfase_sf"/>
</dbReference>
<dbReference type="SUPFAM" id="SSF52733">
    <property type="entry name" value="Nicotinate mononucleotide:5,6-dimethylbenzimidazole phosphoribosyltransferase (CobT)"/>
    <property type="match status" value="1"/>
</dbReference>
<keyword evidence="6 10" id="KW-0328">Glycosyltransferase</keyword>
<organism evidence="11 12">
    <name type="scientific">Denitrificimonas halotolerans</name>
    <dbReference type="NCBI Taxonomy" id="3098930"/>
    <lineage>
        <taxon>Bacteria</taxon>
        <taxon>Pseudomonadati</taxon>
        <taxon>Pseudomonadota</taxon>
        <taxon>Gammaproteobacteria</taxon>
        <taxon>Pseudomonadales</taxon>
        <taxon>Pseudomonadaceae</taxon>
        <taxon>Denitrificimonas</taxon>
    </lineage>
</organism>
<dbReference type="CDD" id="cd02439">
    <property type="entry name" value="DMB-PRT_CobT"/>
    <property type="match status" value="1"/>
</dbReference>
<dbReference type="NCBIfam" id="NF000996">
    <property type="entry name" value="PRK00105.1"/>
    <property type="match status" value="1"/>
</dbReference>
<comment type="function">
    <text evidence="10">Catalyzes the synthesis of alpha-ribazole-5'-phosphate from nicotinate mononucleotide (NAMN) and 5,6-dimethylbenzimidazole (DMB).</text>
</comment>
<evidence type="ECO:0000256" key="4">
    <source>
        <dbReference type="ARBA" id="ARBA00015486"/>
    </source>
</evidence>
<evidence type="ECO:0000313" key="11">
    <source>
        <dbReference type="EMBL" id="MDY7218809.1"/>
    </source>
</evidence>
<evidence type="ECO:0000256" key="8">
    <source>
        <dbReference type="ARBA" id="ARBA00030686"/>
    </source>
</evidence>
<dbReference type="Gene3D" id="1.10.1610.10">
    <property type="match status" value="1"/>
</dbReference>
<comment type="similarity">
    <text evidence="2 10">Belongs to the CobT family.</text>
</comment>
<comment type="catalytic activity">
    <reaction evidence="9 10">
        <text>5,6-dimethylbenzimidazole + nicotinate beta-D-ribonucleotide = alpha-ribazole 5'-phosphate + nicotinate + H(+)</text>
        <dbReference type="Rhea" id="RHEA:11196"/>
        <dbReference type="ChEBI" id="CHEBI:15378"/>
        <dbReference type="ChEBI" id="CHEBI:15890"/>
        <dbReference type="ChEBI" id="CHEBI:32544"/>
        <dbReference type="ChEBI" id="CHEBI:57502"/>
        <dbReference type="ChEBI" id="CHEBI:57918"/>
        <dbReference type="EC" id="2.4.2.21"/>
    </reaction>
</comment>
<sequence>MTQDNWWLNAATAPSEQVRQQAQAHQDQLTKPQGSLGLLEQVAIELAAMQNRCKPQIHQPHMLIFAGDHGIVAQGVSAYPQSVTVAMLSNFVKGGAAVATLCRQQGIELAVINCGTAHSCEDLANIIHRPIMPGTADFSVQAAMSPAQALQALNLGKEQVERIHLSGCDFLMLGEMGIGNTSAASCLSALLLKRDVDTLTGPGTGLEGSALAHKKAILNTCVQRAQPLTRTPLQALEQVGGLEIAAISGAYIRASQLGIPCLVDGFITTAAALLAVQLNPSVRPWLLFAHHSAEYGHGILLAALKAQPLLNLAMRLGEGSGAAVAFATVQQALAIHNNMATFAEAAVEGKAS</sequence>
<dbReference type="PANTHER" id="PTHR43463">
    <property type="entry name" value="NICOTINATE-NUCLEOTIDE--DIMETHYLBENZIMIDAZOLE PHOSPHORIBOSYLTRANSFERASE"/>
    <property type="match status" value="1"/>
</dbReference>
<evidence type="ECO:0000256" key="10">
    <source>
        <dbReference type="HAMAP-Rule" id="MF_00230"/>
    </source>
</evidence>
<dbReference type="NCBIfam" id="TIGR03160">
    <property type="entry name" value="cobT_DBIPRT"/>
    <property type="match status" value="1"/>
</dbReference>
<evidence type="ECO:0000256" key="1">
    <source>
        <dbReference type="ARBA" id="ARBA00005049"/>
    </source>
</evidence>
<dbReference type="GO" id="GO:0008939">
    <property type="term" value="F:nicotinate-nucleotide-dimethylbenzimidazole phosphoribosyltransferase activity"/>
    <property type="evidence" value="ECO:0007669"/>
    <property type="project" value="UniProtKB-EC"/>
</dbReference>
<dbReference type="HAMAP" id="MF_00230">
    <property type="entry name" value="CobT"/>
    <property type="match status" value="1"/>
</dbReference>
<evidence type="ECO:0000256" key="2">
    <source>
        <dbReference type="ARBA" id="ARBA00007110"/>
    </source>
</evidence>
<dbReference type="RefSeq" id="WP_321552908.1">
    <property type="nucleotide sequence ID" value="NZ_JAXIVU010000004.1"/>
</dbReference>
<accession>A0ABU5GPX2</accession>
<keyword evidence="7 10" id="KW-0808">Transferase</keyword>
<proteinExistence type="inferred from homology"/>
<dbReference type="EC" id="2.4.2.21" evidence="3 10"/>
<dbReference type="Pfam" id="PF02277">
    <property type="entry name" value="DBI_PRT"/>
    <property type="match status" value="1"/>
</dbReference>
<keyword evidence="12" id="KW-1185">Reference proteome</keyword>
<reference evidence="11 12" key="1">
    <citation type="submission" date="2023-12" db="EMBL/GenBank/DDBJ databases">
        <title>Denitrificimonas halotolerans sp. nov.,a novel species isolated from landfill leachate.</title>
        <authorList>
            <person name="Wang S."/>
        </authorList>
    </citation>
    <scope>NUCLEOTIDE SEQUENCE [LARGE SCALE GENOMIC DNA]</scope>
    <source>
        <strain evidence="11 12">JX-1</strain>
    </source>
</reference>
<dbReference type="PANTHER" id="PTHR43463:SF1">
    <property type="entry name" value="NICOTINATE-NUCLEOTIDE--DIMETHYLBENZIMIDAZOLE PHOSPHORIBOSYLTRANSFERASE"/>
    <property type="match status" value="1"/>
</dbReference>
<name>A0ABU5GPX2_9GAMM</name>
<evidence type="ECO:0000256" key="3">
    <source>
        <dbReference type="ARBA" id="ARBA00011991"/>
    </source>
</evidence>
<comment type="pathway">
    <text evidence="1 10">Nucleoside biosynthesis; alpha-ribazole biosynthesis; alpha-ribazole from 5,6-dimethylbenzimidazole: step 1/2.</text>
</comment>
<comment type="caution">
    <text evidence="11">The sequence shown here is derived from an EMBL/GenBank/DDBJ whole genome shotgun (WGS) entry which is preliminary data.</text>
</comment>
<protein>
    <recommendedName>
        <fullName evidence="4 10">Nicotinate-nucleotide--dimethylbenzimidazole phosphoribosyltransferase</fullName>
        <shortName evidence="10">NN:DBI PRT</shortName>
        <ecNumber evidence="3 10">2.4.2.21</ecNumber>
    </recommendedName>
    <alternativeName>
        <fullName evidence="8 10">N(1)-alpha-phosphoribosyltransferase</fullName>
    </alternativeName>
</protein>
<feature type="active site" description="Proton acceptor" evidence="10">
    <location>
        <position position="318"/>
    </location>
</feature>
<keyword evidence="5 10" id="KW-0169">Cobalamin biosynthesis</keyword>
<dbReference type="Gene3D" id="3.40.50.10210">
    <property type="match status" value="1"/>
</dbReference>
<evidence type="ECO:0000256" key="5">
    <source>
        <dbReference type="ARBA" id="ARBA00022573"/>
    </source>
</evidence>
<evidence type="ECO:0000313" key="12">
    <source>
        <dbReference type="Proteomes" id="UP001294570"/>
    </source>
</evidence>
<dbReference type="InterPro" id="IPR017846">
    <property type="entry name" value="Nict_dMeBzImd_PRibTrfase_bact"/>
</dbReference>
<gene>
    <name evidence="10 11" type="primary">cobT</name>
    <name evidence="11" type="ORF">TOI97_04395</name>
</gene>
<evidence type="ECO:0000256" key="6">
    <source>
        <dbReference type="ARBA" id="ARBA00022676"/>
    </source>
</evidence>
<evidence type="ECO:0000256" key="7">
    <source>
        <dbReference type="ARBA" id="ARBA00022679"/>
    </source>
</evidence>
<dbReference type="Proteomes" id="UP001294570">
    <property type="component" value="Unassembled WGS sequence"/>
</dbReference>